<reference evidence="1" key="1">
    <citation type="journal article" date="2020" name="Nature">
        <title>Giant virus diversity and host interactions through global metagenomics.</title>
        <authorList>
            <person name="Schulz F."/>
            <person name="Roux S."/>
            <person name="Paez-Espino D."/>
            <person name="Jungbluth S."/>
            <person name="Walsh D.A."/>
            <person name="Denef V.J."/>
            <person name="McMahon K.D."/>
            <person name="Konstantinidis K.T."/>
            <person name="Eloe-Fadrosh E.A."/>
            <person name="Kyrpides N.C."/>
            <person name="Woyke T."/>
        </authorList>
    </citation>
    <scope>NUCLEOTIDE SEQUENCE</scope>
    <source>
        <strain evidence="1">GVMAG-M-3300024302-11</strain>
    </source>
</reference>
<dbReference type="AlphaFoldDB" id="A0A6C0IVD8"/>
<evidence type="ECO:0000313" key="1">
    <source>
        <dbReference type="EMBL" id="QHT96415.1"/>
    </source>
</evidence>
<sequence length="311" mass="36707">MGLGDYIHWTSIIRDMYNEINEQPTIEKKIKKIAKHKMNNNKFGVVSCNKGNDNDKFKFYVEIIWKGNVLDHKQGKIIFENNPYVTKDKNYPNIIYFQIQSDGYLEFDKKYNITKIYDETHIVKRYAENINLKKYNINGDLHMTKEEIENVEKYLPTERFIFVEPQNHKLGRSYPFEKVQNIVNKLKDNITFVQISPSKFDEKESRFLENCITYKDKFSYRETIYFASKAIVSLVPHGGLSIGIAAFNGNTIVTYPGLFNPKMTTYDNETVIRCFDENHRCLRINIGCTECEEFYQKHDGNIIINELLKYI</sequence>
<organism evidence="1">
    <name type="scientific">viral metagenome</name>
    <dbReference type="NCBI Taxonomy" id="1070528"/>
    <lineage>
        <taxon>unclassified sequences</taxon>
        <taxon>metagenomes</taxon>
        <taxon>organismal metagenomes</taxon>
    </lineage>
</organism>
<dbReference type="EMBL" id="MN740257">
    <property type="protein sequence ID" value="QHT96415.1"/>
    <property type="molecule type" value="Genomic_DNA"/>
</dbReference>
<protein>
    <submittedName>
        <fullName evidence="1">Uncharacterized protein</fullName>
    </submittedName>
</protein>
<proteinExistence type="predicted"/>
<accession>A0A6C0IVD8</accession>
<name>A0A6C0IVD8_9ZZZZ</name>